<dbReference type="EMBL" id="KB007971">
    <property type="protein sequence ID" value="ELR17821.1"/>
    <property type="molecule type" value="Genomic_DNA"/>
</dbReference>
<sequence>MTEAFETLRDSKKRYWYDLSLRSEEFLAFWTSCFKAASGNGKLAQLLAFLLRVGAAAAASCMIAFGVKLHIIAAHTLYRVLYANLHHWKFVAVIAFALLFRSFVLDGSF</sequence>
<keyword evidence="1" id="KW-1133">Transmembrane helix</keyword>
<accession>L8H0B3</accession>
<keyword evidence="1" id="KW-0812">Transmembrane</keyword>
<evidence type="ECO:0000313" key="2">
    <source>
        <dbReference type="EMBL" id="ELR17821.1"/>
    </source>
</evidence>
<feature type="transmembrane region" description="Helical" evidence="1">
    <location>
        <begin position="88"/>
        <end position="105"/>
    </location>
</feature>
<name>L8H0B3_ACACF</name>
<feature type="transmembrane region" description="Helical" evidence="1">
    <location>
        <begin position="46"/>
        <end position="67"/>
    </location>
</feature>
<evidence type="ECO:0000256" key="1">
    <source>
        <dbReference type="SAM" id="Phobius"/>
    </source>
</evidence>
<keyword evidence="3" id="KW-1185">Reference proteome</keyword>
<keyword evidence="1" id="KW-0472">Membrane</keyword>
<dbReference type="GeneID" id="14918560"/>
<gene>
    <name evidence="2" type="ORF">ACA1_247950</name>
</gene>
<dbReference type="Proteomes" id="UP000011083">
    <property type="component" value="Unassembled WGS sequence"/>
</dbReference>
<dbReference type="VEuPathDB" id="AmoebaDB:ACA1_247950"/>
<dbReference type="AlphaFoldDB" id="L8H0B3"/>
<evidence type="ECO:0000313" key="3">
    <source>
        <dbReference type="Proteomes" id="UP000011083"/>
    </source>
</evidence>
<organism evidence="2 3">
    <name type="scientific">Acanthamoeba castellanii (strain ATCC 30010 / Neff)</name>
    <dbReference type="NCBI Taxonomy" id="1257118"/>
    <lineage>
        <taxon>Eukaryota</taxon>
        <taxon>Amoebozoa</taxon>
        <taxon>Discosea</taxon>
        <taxon>Longamoebia</taxon>
        <taxon>Centramoebida</taxon>
        <taxon>Acanthamoebidae</taxon>
        <taxon>Acanthamoeba</taxon>
    </lineage>
</organism>
<dbReference type="KEGG" id="acan:ACA1_247950"/>
<proteinExistence type="predicted"/>
<protein>
    <submittedName>
        <fullName evidence="2">Uncharacterized protein</fullName>
    </submittedName>
</protein>
<dbReference type="RefSeq" id="XP_004339834.1">
    <property type="nucleotide sequence ID" value="XM_004339786.1"/>
</dbReference>
<reference evidence="2 3" key="1">
    <citation type="journal article" date="2013" name="Genome Biol.">
        <title>Genome of Acanthamoeba castellanii highlights extensive lateral gene transfer and early evolution of tyrosine kinase signaling.</title>
        <authorList>
            <person name="Clarke M."/>
            <person name="Lohan A.J."/>
            <person name="Liu B."/>
            <person name="Lagkouvardos I."/>
            <person name="Roy S."/>
            <person name="Zafar N."/>
            <person name="Bertelli C."/>
            <person name="Schilde C."/>
            <person name="Kianianmomeni A."/>
            <person name="Burglin T.R."/>
            <person name="Frech C."/>
            <person name="Turcotte B."/>
            <person name="Kopec K.O."/>
            <person name="Synnott J.M."/>
            <person name="Choo C."/>
            <person name="Paponov I."/>
            <person name="Finkler A."/>
            <person name="Soon Heng Tan C."/>
            <person name="Hutchins A.P."/>
            <person name="Weinmeier T."/>
            <person name="Rattei T."/>
            <person name="Chu J.S."/>
            <person name="Gimenez G."/>
            <person name="Irimia M."/>
            <person name="Rigden D.J."/>
            <person name="Fitzpatrick D.A."/>
            <person name="Lorenzo-Morales J."/>
            <person name="Bateman A."/>
            <person name="Chiu C.H."/>
            <person name="Tang P."/>
            <person name="Hegemann P."/>
            <person name="Fromm H."/>
            <person name="Raoult D."/>
            <person name="Greub G."/>
            <person name="Miranda-Saavedra D."/>
            <person name="Chen N."/>
            <person name="Nash P."/>
            <person name="Ginger M.L."/>
            <person name="Horn M."/>
            <person name="Schaap P."/>
            <person name="Caler L."/>
            <person name="Loftus B."/>
        </authorList>
    </citation>
    <scope>NUCLEOTIDE SEQUENCE [LARGE SCALE GENOMIC DNA]</scope>
    <source>
        <strain evidence="2 3">Neff</strain>
    </source>
</reference>